<sequence>MNTTDPRQKLIAHAQQDTEWDIIIIGGGATGLATAWDAATRGYKVALLEKEDFAAATSSRSTKLVHGGVRYLQNGELGLVKEALHERSLLIKNAAEFCHPQRFILPTHAPLARYYYRLGMAMYDLLAGKANIQTAELLNPIQLQRALPGYRKKKPTGGIAYSDGQFDDAALCVAFAQAINANNGLAINYLAVEKLISKKGKIKGVIAKDQETSTSWKMRAKAVVNATGIFSDIFRKQNDSIIQWSIRTSRGSHIVVPEKILGSDNALIIPETSDGRVLFAIPWKQHTLIGTTDVPTDTPTLHPTPSNEEIQFLIEEASNTFDFEPKSISSSWSGLRPLVSRANKGNTASLSRKHILDIAPDGLISILGGKWTTCRKMAEDTINAVIATHKLPQKACNTESLKLCEHGALPPAFAIDQSPADSISPQLVADFFHNHYARSADDILARRTRMAMLNTKIAQDQSARITDSLAKLKQSPAPL</sequence>
<reference evidence="8" key="1">
    <citation type="journal article" date="2019" name="Int. J. Syst. Evol. Microbiol.">
        <title>The Global Catalogue of Microorganisms (GCM) 10K type strain sequencing project: providing services to taxonomists for standard genome sequencing and annotation.</title>
        <authorList>
            <consortium name="The Broad Institute Genomics Platform"/>
            <consortium name="The Broad Institute Genome Sequencing Center for Infectious Disease"/>
            <person name="Wu L."/>
            <person name="Ma J."/>
        </authorList>
    </citation>
    <scope>NUCLEOTIDE SEQUENCE [LARGE SCALE GENOMIC DNA]</scope>
    <source>
        <strain evidence="8">JCM 16545</strain>
    </source>
</reference>
<dbReference type="InterPro" id="IPR036188">
    <property type="entry name" value="FAD/NAD-bd_sf"/>
</dbReference>
<dbReference type="InterPro" id="IPR000447">
    <property type="entry name" value="G3P_DH_FAD-dep"/>
</dbReference>
<evidence type="ECO:0000256" key="5">
    <source>
        <dbReference type="ARBA" id="ARBA00023002"/>
    </source>
</evidence>
<evidence type="ECO:0000313" key="7">
    <source>
        <dbReference type="EMBL" id="MFD2276444.1"/>
    </source>
</evidence>
<evidence type="ECO:0000256" key="2">
    <source>
        <dbReference type="ARBA" id="ARBA00007330"/>
    </source>
</evidence>
<gene>
    <name evidence="7" type="ORF">ACFSQZ_08185</name>
</gene>
<dbReference type="Proteomes" id="UP001597297">
    <property type="component" value="Unassembled WGS sequence"/>
</dbReference>
<dbReference type="PRINTS" id="PR01001">
    <property type="entry name" value="FADG3PDH"/>
</dbReference>
<proteinExistence type="inferred from homology"/>
<dbReference type="Pfam" id="PF01266">
    <property type="entry name" value="DAO"/>
    <property type="match status" value="1"/>
</dbReference>
<dbReference type="PANTHER" id="PTHR11985">
    <property type="entry name" value="GLYCEROL-3-PHOSPHATE DEHYDROGENASE"/>
    <property type="match status" value="1"/>
</dbReference>
<comment type="similarity">
    <text evidence="2">Belongs to the FAD-dependent glycerol-3-phosphate dehydrogenase family.</text>
</comment>
<dbReference type="Gene3D" id="3.50.50.60">
    <property type="entry name" value="FAD/NAD(P)-binding domain"/>
    <property type="match status" value="1"/>
</dbReference>
<dbReference type="RefSeq" id="WP_377094103.1">
    <property type="nucleotide sequence ID" value="NZ_JBHSJM010000001.1"/>
</dbReference>
<dbReference type="SUPFAM" id="SSF54373">
    <property type="entry name" value="FAD-linked reductases, C-terminal domain"/>
    <property type="match status" value="1"/>
</dbReference>
<protein>
    <submittedName>
        <fullName evidence="7">Glycerol-3-phosphate dehydrogenase/oxidase</fullName>
        <ecNumber evidence="7">1.-.-.-</ecNumber>
    </submittedName>
</protein>
<keyword evidence="8" id="KW-1185">Reference proteome</keyword>
<evidence type="ECO:0000313" key="8">
    <source>
        <dbReference type="Proteomes" id="UP001597297"/>
    </source>
</evidence>
<dbReference type="Gene3D" id="3.30.9.10">
    <property type="entry name" value="D-Amino Acid Oxidase, subunit A, domain 2"/>
    <property type="match status" value="1"/>
</dbReference>
<organism evidence="7 8">
    <name type="scientific">Rubritalea spongiae</name>
    <dbReference type="NCBI Taxonomy" id="430797"/>
    <lineage>
        <taxon>Bacteria</taxon>
        <taxon>Pseudomonadati</taxon>
        <taxon>Verrucomicrobiota</taxon>
        <taxon>Verrucomicrobiia</taxon>
        <taxon>Verrucomicrobiales</taxon>
        <taxon>Rubritaleaceae</taxon>
        <taxon>Rubritalea</taxon>
    </lineage>
</organism>
<keyword evidence="4" id="KW-0274">FAD</keyword>
<evidence type="ECO:0000256" key="4">
    <source>
        <dbReference type="ARBA" id="ARBA00022827"/>
    </source>
</evidence>
<dbReference type="PANTHER" id="PTHR11985:SF35">
    <property type="entry name" value="ANAEROBIC GLYCEROL-3-PHOSPHATE DEHYDROGENASE SUBUNIT A"/>
    <property type="match status" value="1"/>
</dbReference>
<feature type="domain" description="FAD dependent oxidoreductase" evidence="6">
    <location>
        <begin position="21"/>
        <end position="340"/>
    </location>
</feature>
<dbReference type="EMBL" id="JBHUJC010000024">
    <property type="protein sequence ID" value="MFD2276444.1"/>
    <property type="molecule type" value="Genomic_DNA"/>
</dbReference>
<accession>A0ABW5E1Y6</accession>
<keyword evidence="5 7" id="KW-0560">Oxidoreductase</keyword>
<keyword evidence="3" id="KW-0285">Flavoprotein</keyword>
<dbReference type="EC" id="1.-.-.-" evidence="7"/>
<comment type="caution">
    <text evidence="7">The sequence shown here is derived from an EMBL/GenBank/DDBJ whole genome shotgun (WGS) entry which is preliminary data.</text>
</comment>
<comment type="cofactor">
    <cofactor evidence="1">
        <name>FAD</name>
        <dbReference type="ChEBI" id="CHEBI:57692"/>
    </cofactor>
</comment>
<dbReference type="SUPFAM" id="SSF51905">
    <property type="entry name" value="FAD/NAD(P)-binding domain"/>
    <property type="match status" value="1"/>
</dbReference>
<name>A0ABW5E1Y6_9BACT</name>
<evidence type="ECO:0000256" key="3">
    <source>
        <dbReference type="ARBA" id="ARBA00022630"/>
    </source>
</evidence>
<dbReference type="GO" id="GO:0016491">
    <property type="term" value="F:oxidoreductase activity"/>
    <property type="evidence" value="ECO:0007669"/>
    <property type="project" value="UniProtKB-KW"/>
</dbReference>
<dbReference type="InterPro" id="IPR006076">
    <property type="entry name" value="FAD-dep_OxRdtase"/>
</dbReference>
<evidence type="ECO:0000259" key="6">
    <source>
        <dbReference type="Pfam" id="PF01266"/>
    </source>
</evidence>
<evidence type="ECO:0000256" key="1">
    <source>
        <dbReference type="ARBA" id="ARBA00001974"/>
    </source>
</evidence>